<evidence type="ECO:0000256" key="1">
    <source>
        <dbReference type="SAM" id="MobiDB-lite"/>
    </source>
</evidence>
<dbReference type="EMBL" id="HBUF01625672">
    <property type="protein sequence ID" value="CAG6782038.1"/>
    <property type="molecule type" value="Transcribed_RNA"/>
</dbReference>
<dbReference type="AlphaFoldDB" id="A0A8D9F8Z6"/>
<accession>A0A8D9F8Z6</accession>
<feature type="region of interest" description="Disordered" evidence="1">
    <location>
        <begin position="1"/>
        <end position="38"/>
    </location>
</feature>
<evidence type="ECO:0000313" key="2">
    <source>
        <dbReference type="EMBL" id="CAG6782038.1"/>
    </source>
</evidence>
<protein>
    <submittedName>
        <fullName evidence="2">Uncharacterized protein</fullName>
    </submittedName>
</protein>
<name>A0A8D9F8Z6_9HEMI</name>
<sequence>MYRIREQRESEHEEERIETNVPDSERENPRVKKRVERGEREMEKRDELCVNVDELVNDFLTWEQIIKHIFRNSFLNSVSISRNIYVPINVCVPITIRKNS</sequence>
<organism evidence="2">
    <name type="scientific">Cacopsylla melanoneura</name>
    <dbReference type="NCBI Taxonomy" id="428564"/>
    <lineage>
        <taxon>Eukaryota</taxon>
        <taxon>Metazoa</taxon>
        <taxon>Ecdysozoa</taxon>
        <taxon>Arthropoda</taxon>
        <taxon>Hexapoda</taxon>
        <taxon>Insecta</taxon>
        <taxon>Pterygota</taxon>
        <taxon>Neoptera</taxon>
        <taxon>Paraneoptera</taxon>
        <taxon>Hemiptera</taxon>
        <taxon>Sternorrhyncha</taxon>
        <taxon>Psylloidea</taxon>
        <taxon>Psyllidae</taxon>
        <taxon>Psyllinae</taxon>
        <taxon>Cacopsylla</taxon>
    </lineage>
</organism>
<dbReference type="EMBL" id="HBUF01625671">
    <property type="protein sequence ID" value="CAG6782037.1"/>
    <property type="molecule type" value="Transcribed_RNA"/>
</dbReference>
<proteinExistence type="predicted"/>
<reference evidence="2" key="1">
    <citation type="submission" date="2021-05" db="EMBL/GenBank/DDBJ databases">
        <authorList>
            <person name="Alioto T."/>
            <person name="Alioto T."/>
            <person name="Gomez Garrido J."/>
        </authorList>
    </citation>
    <scope>NUCLEOTIDE SEQUENCE</scope>
</reference>